<evidence type="ECO:0000313" key="3">
    <source>
        <dbReference type="Proteomes" id="UP000008810"/>
    </source>
</evidence>
<dbReference type="EMBL" id="CM000880">
    <property type="protein sequence ID" value="PNT77597.1"/>
    <property type="molecule type" value="Genomic_DNA"/>
</dbReference>
<organism evidence="1">
    <name type="scientific">Brachypodium distachyon</name>
    <name type="common">Purple false brome</name>
    <name type="synonym">Trachynia distachya</name>
    <dbReference type="NCBI Taxonomy" id="15368"/>
    <lineage>
        <taxon>Eukaryota</taxon>
        <taxon>Viridiplantae</taxon>
        <taxon>Streptophyta</taxon>
        <taxon>Embryophyta</taxon>
        <taxon>Tracheophyta</taxon>
        <taxon>Spermatophyta</taxon>
        <taxon>Magnoliopsida</taxon>
        <taxon>Liliopsida</taxon>
        <taxon>Poales</taxon>
        <taxon>Poaceae</taxon>
        <taxon>BOP clade</taxon>
        <taxon>Pooideae</taxon>
        <taxon>Stipodae</taxon>
        <taxon>Brachypodieae</taxon>
        <taxon>Brachypodium</taxon>
    </lineage>
</organism>
<evidence type="ECO:0000313" key="2">
    <source>
        <dbReference type="EnsemblPlants" id="PNT77597"/>
    </source>
</evidence>
<dbReference type="Gramene" id="PNT77597">
    <property type="protein sequence ID" value="PNT77597"/>
    <property type="gene ID" value="BRADI_1g65595v3"/>
</dbReference>
<dbReference type="EnsemblPlants" id="PNT77597">
    <property type="protein sequence ID" value="PNT77597"/>
    <property type="gene ID" value="BRADI_1g65595v3"/>
</dbReference>
<reference evidence="1" key="2">
    <citation type="submission" date="2017-06" db="EMBL/GenBank/DDBJ databases">
        <title>WGS assembly of Brachypodium distachyon.</title>
        <authorList>
            <consortium name="The International Brachypodium Initiative"/>
            <person name="Lucas S."/>
            <person name="Harmon-Smith M."/>
            <person name="Lail K."/>
            <person name="Tice H."/>
            <person name="Grimwood J."/>
            <person name="Bruce D."/>
            <person name="Barry K."/>
            <person name="Shu S."/>
            <person name="Lindquist E."/>
            <person name="Wang M."/>
            <person name="Pitluck S."/>
            <person name="Vogel J.P."/>
            <person name="Garvin D.F."/>
            <person name="Mockler T.C."/>
            <person name="Schmutz J."/>
            <person name="Rokhsar D."/>
            <person name="Bevan M.W."/>
        </authorList>
    </citation>
    <scope>NUCLEOTIDE SEQUENCE</scope>
    <source>
        <strain evidence="1">Bd21</strain>
    </source>
</reference>
<dbReference type="InParanoid" id="A0A2K2DTJ4"/>
<reference evidence="2" key="3">
    <citation type="submission" date="2018-08" db="UniProtKB">
        <authorList>
            <consortium name="EnsemblPlants"/>
        </authorList>
    </citation>
    <scope>IDENTIFICATION</scope>
    <source>
        <strain evidence="2">cv. Bd21</strain>
    </source>
</reference>
<dbReference type="AlphaFoldDB" id="A0A2K2DTJ4"/>
<protein>
    <submittedName>
        <fullName evidence="1 2">Uncharacterized protein</fullName>
    </submittedName>
</protein>
<gene>
    <name evidence="1" type="ORF">BRADI_1g65595v3</name>
</gene>
<keyword evidence="3" id="KW-1185">Reference proteome</keyword>
<sequence length="99" mass="11152">MAIYDLSPIFTDLLEFLDQGARRQRRLTVTVTVGPHVAVLVDMKDLGCRRQSLLQSKPCRPLHQDGVSSPWFWTMPMMLNPLGSAVTDTNSRRGLARGR</sequence>
<evidence type="ECO:0000313" key="1">
    <source>
        <dbReference type="EMBL" id="PNT77597.1"/>
    </source>
</evidence>
<name>A0A2K2DTJ4_BRADI</name>
<accession>A0A2K2DTJ4</accession>
<dbReference type="Proteomes" id="UP000008810">
    <property type="component" value="Chromosome 1"/>
</dbReference>
<reference evidence="1 2" key="1">
    <citation type="journal article" date="2010" name="Nature">
        <title>Genome sequencing and analysis of the model grass Brachypodium distachyon.</title>
        <authorList>
            <consortium name="International Brachypodium Initiative"/>
        </authorList>
    </citation>
    <scope>NUCLEOTIDE SEQUENCE [LARGE SCALE GENOMIC DNA]</scope>
    <source>
        <strain evidence="1 2">Bd21</strain>
    </source>
</reference>
<proteinExistence type="predicted"/>